<name>A0A250G3H0_9FLAO</name>
<dbReference type="Proteomes" id="UP000243136">
    <property type="component" value="Chromosome"/>
</dbReference>
<gene>
    <name evidence="1" type="ORF">CGC56_00505</name>
</gene>
<evidence type="ECO:0000313" key="2">
    <source>
        <dbReference type="Proteomes" id="UP000243136"/>
    </source>
</evidence>
<accession>A0A250G3H0</accession>
<reference evidence="2" key="1">
    <citation type="submission" date="2017-06" db="EMBL/GenBank/DDBJ databases">
        <title>Capnocytophaga spp. assemblies.</title>
        <authorList>
            <person name="Gulvik C.A."/>
        </authorList>
    </citation>
    <scope>NUCLEOTIDE SEQUENCE [LARGE SCALE GENOMIC DNA]</scope>
    <source>
        <strain evidence="2">H5594</strain>
    </source>
</reference>
<dbReference type="AlphaFoldDB" id="A0A250G3H0"/>
<sequence length="59" mass="6704">MPYLSNGASSAGEQLIRDKQMNGENVKALRCVKPLIFLEVFMPLKTLQSIYFFVIINLL</sequence>
<protein>
    <submittedName>
        <fullName evidence="1">Uncharacterized protein</fullName>
    </submittedName>
</protein>
<evidence type="ECO:0000313" key="1">
    <source>
        <dbReference type="EMBL" id="ATA90786.1"/>
    </source>
</evidence>
<proteinExistence type="predicted"/>
<organism evidence="1 2">
    <name type="scientific">Capnocytophaga canimorsus</name>
    <dbReference type="NCBI Taxonomy" id="28188"/>
    <lineage>
        <taxon>Bacteria</taxon>
        <taxon>Pseudomonadati</taxon>
        <taxon>Bacteroidota</taxon>
        <taxon>Flavobacteriia</taxon>
        <taxon>Flavobacteriales</taxon>
        <taxon>Flavobacteriaceae</taxon>
        <taxon>Capnocytophaga</taxon>
    </lineage>
</organism>
<dbReference type="EMBL" id="CP022388">
    <property type="protein sequence ID" value="ATA90786.1"/>
    <property type="molecule type" value="Genomic_DNA"/>
</dbReference>